<dbReference type="RefSeq" id="WP_015174328.1">
    <property type="nucleotide sequence ID" value="NC_019729.1"/>
</dbReference>
<evidence type="ECO:0000256" key="5">
    <source>
        <dbReference type="ARBA" id="ARBA00022982"/>
    </source>
</evidence>
<dbReference type="KEGG" id="oni:Osc7112_0381"/>
<keyword evidence="3 8" id="KW-0602">Photosynthesis</keyword>
<evidence type="ECO:0000256" key="7">
    <source>
        <dbReference type="ARBA" id="ARBA00023136"/>
    </source>
</evidence>
<dbReference type="GO" id="GO:0009512">
    <property type="term" value="C:cytochrome b6f complex"/>
    <property type="evidence" value="ECO:0007669"/>
    <property type="project" value="InterPro"/>
</dbReference>
<dbReference type="Pfam" id="PF08041">
    <property type="entry name" value="PetM"/>
    <property type="match status" value="1"/>
</dbReference>
<keyword evidence="4 8" id="KW-0812">Transmembrane</keyword>
<feature type="transmembrane region" description="Helical" evidence="9">
    <location>
        <begin position="15"/>
        <end position="37"/>
    </location>
</feature>
<proteinExistence type="inferred from homology"/>
<organism evidence="10 11">
    <name type="scientific">Phormidium nigroviride PCC 7112</name>
    <dbReference type="NCBI Taxonomy" id="179408"/>
    <lineage>
        <taxon>Bacteria</taxon>
        <taxon>Bacillati</taxon>
        <taxon>Cyanobacteriota</taxon>
        <taxon>Cyanophyceae</taxon>
        <taxon>Oscillatoriophycideae</taxon>
        <taxon>Oscillatoriales</taxon>
        <taxon>Oscillatoriaceae</taxon>
        <taxon>Phormidium</taxon>
    </lineage>
</organism>
<dbReference type="HAMAP" id="MF_00396">
    <property type="entry name" value="Cytb6_f_PetM"/>
    <property type="match status" value="1"/>
</dbReference>
<dbReference type="GO" id="GO:0015979">
    <property type="term" value="P:photosynthesis"/>
    <property type="evidence" value="ECO:0007669"/>
    <property type="project" value="UniProtKB-KW"/>
</dbReference>
<evidence type="ECO:0000256" key="9">
    <source>
        <dbReference type="SAM" id="Phobius"/>
    </source>
</evidence>
<evidence type="ECO:0000256" key="6">
    <source>
        <dbReference type="ARBA" id="ARBA00022989"/>
    </source>
</evidence>
<dbReference type="AlphaFoldDB" id="K9VA68"/>
<keyword evidence="5 8" id="KW-0249">Electron transport</keyword>
<comment type="subunit">
    <text evidence="8">The 4 large subunits of the cytochrome b6-f complex are cytochrome b6, subunit IV (17 kDa polypeptide, PetD), cytochrome f and the Rieske protein, while the 4 small subunits are PetG, PetL, PetM and PetN. The complex functions as a dimer.</text>
</comment>
<gene>
    <name evidence="8" type="primary">petM</name>
    <name evidence="10" type="ORF">Osc7112_0381</name>
</gene>
<evidence type="ECO:0000313" key="11">
    <source>
        <dbReference type="Proteomes" id="UP000010478"/>
    </source>
</evidence>
<accession>K9VA68</accession>
<reference evidence="10 11" key="1">
    <citation type="submission" date="2012-05" db="EMBL/GenBank/DDBJ databases">
        <title>Finished chromosome of genome of Oscillatoria sp. PCC 7112.</title>
        <authorList>
            <consortium name="US DOE Joint Genome Institute"/>
            <person name="Gugger M."/>
            <person name="Coursin T."/>
            <person name="Rippka R."/>
            <person name="Tandeau De Marsac N."/>
            <person name="Huntemann M."/>
            <person name="Wei C.-L."/>
            <person name="Han J."/>
            <person name="Detter J.C."/>
            <person name="Han C."/>
            <person name="Tapia R."/>
            <person name="Davenport K."/>
            <person name="Daligault H."/>
            <person name="Erkkila T."/>
            <person name="Gu W."/>
            <person name="Munk A.C.C."/>
            <person name="Teshima H."/>
            <person name="Xu Y."/>
            <person name="Chain P."/>
            <person name="Chen A."/>
            <person name="Krypides N."/>
            <person name="Mavromatis K."/>
            <person name="Markowitz V."/>
            <person name="Szeto E."/>
            <person name="Ivanova N."/>
            <person name="Mikhailova N."/>
            <person name="Ovchinnikova G."/>
            <person name="Pagani I."/>
            <person name="Pati A."/>
            <person name="Goodwin L."/>
            <person name="Peters L."/>
            <person name="Pitluck S."/>
            <person name="Woyke T."/>
            <person name="Kerfeld C."/>
        </authorList>
    </citation>
    <scope>NUCLEOTIDE SEQUENCE [LARGE SCALE GENOMIC DNA]</scope>
    <source>
        <strain evidence="10 11">PCC 7112</strain>
    </source>
</reference>
<dbReference type="GO" id="GO:0009055">
    <property type="term" value="F:electron transfer activity"/>
    <property type="evidence" value="ECO:0007669"/>
    <property type="project" value="UniProtKB-UniRule"/>
</dbReference>
<name>K9VA68_9CYAN</name>
<keyword evidence="2 8" id="KW-0813">Transport</keyword>
<dbReference type="SUPFAM" id="SSF103441">
    <property type="entry name" value="PetM subunit of the cytochrome b6f complex"/>
    <property type="match status" value="1"/>
</dbReference>
<dbReference type="InterPro" id="IPR012595">
    <property type="entry name" value="PetM_cyt_b6/f_cplx_su7"/>
</dbReference>
<evidence type="ECO:0000313" key="10">
    <source>
        <dbReference type="EMBL" id="AFZ04993.1"/>
    </source>
</evidence>
<evidence type="ECO:0000256" key="4">
    <source>
        <dbReference type="ARBA" id="ARBA00022692"/>
    </source>
</evidence>
<evidence type="ECO:0000256" key="1">
    <source>
        <dbReference type="ARBA" id="ARBA00004167"/>
    </source>
</evidence>
<evidence type="ECO:0000256" key="3">
    <source>
        <dbReference type="ARBA" id="ARBA00022531"/>
    </source>
</evidence>
<evidence type="ECO:0000256" key="8">
    <source>
        <dbReference type="HAMAP-Rule" id="MF_00396"/>
    </source>
</evidence>
<evidence type="ECO:0000256" key="2">
    <source>
        <dbReference type="ARBA" id="ARBA00022448"/>
    </source>
</evidence>
<comment type="subcellular location">
    <subcellularLocation>
        <location evidence="8">Cellular thylakoid membrane</location>
        <topology evidence="8">Single-pass membrane protein</topology>
    </subcellularLocation>
    <subcellularLocation>
        <location evidence="1">Membrane</location>
        <topology evidence="1">Single-pass membrane protein</topology>
    </subcellularLocation>
</comment>
<sequence length="44" mass="4878">MRSPNGTYQIMNPEIFNAAFLSFSLIFVGIGGGFLLLKLQGREE</sequence>
<comment type="function">
    <text evidence="8">Component of the cytochrome b6-f complex, which mediates electron transfer between photosystem II (PSII) and photosystem I (PSI), cyclic electron flow around PSI, and state transitions.</text>
</comment>
<dbReference type="EMBL" id="CP003614">
    <property type="protein sequence ID" value="AFZ04993.1"/>
    <property type="molecule type" value="Genomic_DNA"/>
</dbReference>
<keyword evidence="11" id="KW-1185">Reference proteome</keyword>
<dbReference type="STRING" id="179408.Osc7112_0381"/>
<protein>
    <recommendedName>
        <fullName evidence="8">Cytochrome b6-f complex subunit 7</fullName>
    </recommendedName>
    <alternativeName>
        <fullName evidence="8">Cytochrome b6-f complex subunit PetM</fullName>
    </alternativeName>
    <alternativeName>
        <fullName evidence="8">Cytochrome b6-f complex subunit VII</fullName>
    </alternativeName>
</protein>
<dbReference type="Proteomes" id="UP000010478">
    <property type="component" value="Chromosome"/>
</dbReference>
<dbReference type="GO" id="GO:0031676">
    <property type="term" value="C:plasma membrane-derived thylakoid membrane"/>
    <property type="evidence" value="ECO:0007669"/>
    <property type="project" value="UniProtKB-SubCell"/>
</dbReference>
<keyword evidence="7 8" id="KW-0472">Membrane</keyword>
<comment type="similarity">
    <text evidence="8">Belongs to the PetM family.</text>
</comment>
<dbReference type="NCBIfam" id="NF008826">
    <property type="entry name" value="PRK11876.1-2"/>
    <property type="match status" value="1"/>
</dbReference>
<dbReference type="HOGENOM" id="CLU_216743_2_0_3"/>
<keyword evidence="6 8" id="KW-1133">Transmembrane helix</keyword>
<keyword evidence="8" id="KW-0793">Thylakoid</keyword>